<feature type="domain" description="HTH lysR-type" evidence="7">
    <location>
        <begin position="20"/>
        <end position="77"/>
    </location>
</feature>
<sequence length="323" mass="35410">MRQTLGMSIDLVYPIVMEDIDLNLLVALDILLAEGSVTEAAKRLGLSPSAMSRTLSRLRAVTGDPLLVRAGRSLVPTRFAETLRDRVHAVTQDARAILRPAAGELDITTLDATFSIRVSEAFLELLSAPLVAAITQAAPRLRIRFVLKRDKEPHMLREGLIDLEIGVLGVPAPELRTRLLLRDRLIGVAREGHPLLTGGAITAKRYAACGHIAASRRGEFAEVVDEALERKGLKREIRVVVPGFPDAMRIAASTDFIAAVPLSCLGKSKLNEPVAELGIRSFELPFETPEILIATIWHPRVDADPAHRWLRNIITRVCRAAHP</sequence>
<dbReference type="Gene3D" id="3.40.190.10">
    <property type="entry name" value="Periplasmic binding protein-like II"/>
    <property type="match status" value="2"/>
</dbReference>
<evidence type="ECO:0000256" key="6">
    <source>
        <dbReference type="ARBA" id="ARBA00023163"/>
    </source>
</evidence>
<reference evidence="9" key="1">
    <citation type="submission" date="2016-08" db="EMBL/GenBank/DDBJ databases">
        <authorList>
            <person name="Varghese N."/>
            <person name="Submissions Spin"/>
        </authorList>
    </citation>
    <scope>NUCLEOTIDE SEQUENCE [LARGE SCALE GENOMIC DNA]</scope>
    <source>
        <strain evidence="9">CCBAU 57015</strain>
    </source>
</reference>
<dbReference type="SUPFAM" id="SSF46785">
    <property type="entry name" value="Winged helix' DNA-binding domain"/>
    <property type="match status" value="1"/>
</dbReference>
<evidence type="ECO:0000313" key="9">
    <source>
        <dbReference type="Proteomes" id="UP000186228"/>
    </source>
</evidence>
<dbReference type="InterPro" id="IPR000847">
    <property type="entry name" value="LysR_HTH_N"/>
</dbReference>
<dbReference type="PANTHER" id="PTHR30118:SF15">
    <property type="entry name" value="TRANSCRIPTIONAL REGULATORY PROTEIN"/>
    <property type="match status" value="1"/>
</dbReference>
<keyword evidence="6" id="KW-0804">Transcription</keyword>
<accession>A0A1C3VPY1</accession>
<evidence type="ECO:0000256" key="2">
    <source>
        <dbReference type="ARBA" id="ARBA00022458"/>
    </source>
</evidence>
<evidence type="ECO:0000256" key="5">
    <source>
        <dbReference type="ARBA" id="ARBA00023159"/>
    </source>
</evidence>
<dbReference type="CDD" id="cd08460">
    <property type="entry name" value="PBP2_DntR_like_1"/>
    <property type="match status" value="1"/>
</dbReference>
<keyword evidence="4 8" id="KW-0238">DNA-binding</keyword>
<dbReference type="PROSITE" id="PS50931">
    <property type="entry name" value="HTH_LYSR"/>
    <property type="match status" value="1"/>
</dbReference>
<dbReference type="InterPro" id="IPR005119">
    <property type="entry name" value="LysR_subst-bd"/>
</dbReference>
<keyword evidence="2" id="KW-0536">Nodulation</keyword>
<evidence type="ECO:0000259" key="7">
    <source>
        <dbReference type="PROSITE" id="PS50931"/>
    </source>
</evidence>
<keyword evidence="5" id="KW-0010">Activator</keyword>
<dbReference type="Pfam" id="PF00126">
    <property type="entry name" value="HTH_1"/>
    <property type="match status" value="1"/>
</dbReference>
<dbReference type="PANTHER" id="PTHR30118">
    <property type="entry name" value="HTH-TYPE TRANSCRIPTIONAL REGULATOR LEUO-RELATED"/>
    <property type="match status" value="1"/>
</dbReference>
<name>A0A1C3VPY1_9HYPH</name>
<dbReference type="GO" id="GO:0003677">
    <property type="term" value="F:DNA binding"/>
    <property type="evidence" value="ECO:0007669"/>
    <property type="project" value="UniProtKB-KW"/>
</dbReference>
<dbReference type="InterPro" id="IPR050389">
    <property type="entry name" value="LysR-type_TF"/>
</dbReference>
<evidence type="ECO:0000256" key="1">
    <source>
        <dbReference type="ARBA" id="ARBA00009437"/>
    </source>
</evidence>
<dbReference type="InterPro" id="IPR036388">
    <property type="entry name" value="WH-like_DNA-bd_sf"/>
</dbReference>
<keyword evidence="3" id="KW-0805">Transcription regulation</keyword>
<evidence type="ECO:0000313" key="8">
    <source>
        <dbReference type="EMBL" id="SCB29841.1"/>
    </source>
</evidence>
<dbReference type="Gene3D" id="1.10.10.10">
    <property type="entry name" value="Winged helix-like DNA-binding domain superfamily/Winged helix DNA-binding domain"/>
    <property type="match status" value="1"/>
</dbReference>
<dbReference type="GO" id="GO:0003700">
    <property type="term" value="F:DNA-binding transcription factor activity"/>
    <property type="evidence" value="ECO:0007669"/>
    <property type="project" value="InterPro"/>
</dbReference>
<protein>
    <submittedName>
        <fullName evidence="8">DNA-binding transcriptional regulator, LysR family</fullName>
    </submittedName>
</protein>
<keyword evidence="9" id="KW-1185">Reference proteome</keyword>
<dbReference type="EMBL" id="FMAC01000007">
    <property type="protein sequence ID" value="SCB29841.1"/>
    <property type="molecule type" value="Genomic_DNA"/>
</dbReference>
<evidence type="ECO:0000256" key="3">
    <source>
        <dbReference type="ARBA" id="ARBA00023015"/>
    </source>
</evidence>
<evidence type="ECO:0000256" key="4">
    <source>
        <dbReference type="ARBA" id="ARBA00023125"/>
    </source>
</evidence>
<organism evidence="8 9">
    <name type="scientific">Rhizobium hainanense</name>
    <dbReference type="NCBI Taxonomy" id="52131"/>
    <lineage>
        <taxon>Bacteria</taxon>
        <taxon>Pseudomonadati</taxon>
        <taxon>Pseudomonadota</taxon>
        <taxon>Alphaproteobacteria</taxon>
        <taxon>Hyphomicrobiales</taxon>
        <taxon>Rhizobiaceae</taxon>
        <taxon>Rhizobium/Agrobacterium group</taxon>
        <taxon>Rhizobium</taxon>
    </lineage>
</organism>
<dbReference type="Proteomes" id="UP000186228">
    <property type="component" value="Unassembled WGS sequence"/>
</dbReference>
<gene>
    <name evidence="8" type="ORF">GA0061100_107175</name>
</gene>
<dbReference type="Pfam" id="PF03466">
    <property type="entry name" value="LysR_substrate"/>
    <property type="match status" value="1"/>
</dbReference>
<dbReference type="AlphaFoldDB" id="A0A1C3VPY1"/>
<dbReference type="InterPro" id="IPR036390">
    <property type="entry name" value="WH_DNA-bd_sf"/>
</dbReference>
<dbReference type="SUPFAM" id="SSF53850">
    <property type="entry name" value="Periplasmic binding protein-like II"/>
    <property type="match status" value="1"/>
</dbReference>
<proteinExistence type="inferred from homology"/>
<dbReference type="STRING" id="52131.GA0061100_107175"/>
<comment type="similarity">
    <text evidence="1">Belongs to the LysR transcriptional regulatory family.</text>
</comment>